<evidence type="ECO:0000256" key="2">
    <source>
        <dbReference type="ARBA" id="ARBA00022679"/>
    </source>
</evidence>
<evidence type="ECO:0000256" key="1">
    <source>
        <dbReference type="ARBA" id="ARBA00022527"/>
    </source>
</evidence>
<sequence length="364" mass="42745">MEWIDGCNLQQYAYGKTNEQIIVIMKIVINSVKQMHQQNVYHLDLKPENIIVDFDENPHIVDLGSCQYGQFISCDNLNKLVSSTQKQVQYPFSTEQFSPVKSKNCQYLADKYDVYQLGCSIYLLFTKYLINKPLIRFSEESIQLYRQLGENLQDLLCGMLKECQELRYSLEQVIHHPVFTEQSLTSFRIDHVSHIRQKLHKFHNYQRSYSTIKWNHVPKKPQSKDDQSIIIKCAYNPFDLQLIQKICYQHQLLNVNQLNQKIDGLHSFALNHIYLNLNCDSKQQEKIKIQYIYDQDSDSEFVPYRFQESNGDIVIQSKKPKIACINEHKCNCISDSYMHLFPKAISCDSVVQSFSDYTLVDDFA</sequence>
<evidence type="ECO:0000313" key="8">
    <source>
        <dbReference type="EMBL" id="CAL6036876.1"/>
    </source>
</evidence>
<reference evidence="8 9" key="2">
    <citation type="submission" date="2024-07" db="EMBL/GenBank/DDBJ databases">
        <authorList>
            <person name="Akdeniz Z."/>
        </authorList>
    </citation>
    <scope>NUCLEOTIDE SEQUENCE [LARGE SCALE GENOMIC DNA]</scope>
</reference>
<keyword evidence="4 8" id="KW-0418">Kinase</keyword>
<dbReference type="Proteomes" id="UP001642409">
    <property type="component" value="Unassembled WGS sequence"/>
</dbReference>
<organism evidence="7">
    <name type="scientific">Hexamita inflata</name>
    <dbReference type="NCBI Taxonomy" id="28002"/>
    <lineage>
        <taxon>Eukaryota</taxon>
        <taxon>Metamonada</taxon>
        <taxon>Diplomonadida</taxon>
        <taxon>Hexamitidae</taxon>
        <taxon>Hexamitinae</taxon>
        <taxon>Hexamita</taxon>
    </lineage>
</organism>
<accession>A0AA86PTI6</accession>
<dbReference type="Gene3D" id="1.10.510.10">
    <property type="entry name" value="Transferase(Phosphotransferase) domain 1"/>
    <property type="match status" value="1"/>
</dbReference>
<dbReference type="InterPro" id="IPR008271">
    <property type="entry name" value="Ser/Thr_kinase_AS"/>
</dbReference>
<comment type="caution">
    <text evidence="7">The sequence shown here is derived from an EMBL/GenBank/DDBJ whole genome shotgun (WGS) entry which is preliminary data.</text>
</comment>
<protein>
    <submittedName>
        <fullName evidence="7">CAMK CAMKL</fullName>
    </submittedName>
    <submittedName>
        <fullName evidence="8">Kinase</fullName>
    </submittedName>
</protein>
<reference evidence="7" key="1">
    <citation type="submission" date="2023-06" db="EMBL/GenBank/DDBJ databases">
        <authorList>
            <person name="Kurt Z."/>
        </authorList>
    </citation>
    <scope>NUCLEOTIDE SEQUENCE</scope>
</reference>
<dbReference type="Pfam" id="PF00069">
    <property type="entry name" value="Pkinase"/>
    <property type="match status" value="1"/>
</dbReference>
<evidence type="ECO:0000256" key="4">
    <source>
        <dbReference type="ARBA" id="ARBA00022777"/>
    </source>
</evidence>
<dbReference type="SMART" id="SM00220">
    <property type="entry name" value="S_TKc"/>
    <property type="match status" value="1"/>
</dbReference>
<dbReference type="EMBL" id="CAXDID020000135">
    <property type="protein sequence ID" value="CAL6036876.1"/>
    <property type="molecule type" value="Genomic_DNA"/>
</dbReference>
<evidence type="ECO:0000313" key="7">
    <source>
        <dbReference type="EMBL" id="CAI9943897.1"/>
    </source>
</evidence>
<gene>
    <name evidence="7" type="ORF">HINF_LOCUS31542</name>
    <name evidence="8" type="ORF">HINF_LOCUS36620</name>
</gene>
<dbReference type="EMBL" id="CATOUU010000720">
    <property type="protein sequence ID" value="CAI9943897.1"/>
    <property type="molecule type" value="Genomic_DNA"/>
</dbReference>
<proteinExistence type="predicted"/>
<keyword evidence="1" id="KW-0723">Serine/threonine-protein kinase</keyword>
<keyword evidence="2" id="KW-0808">Transferase</keyword>
<feature type="domain" description="Protein kinase" evidence="6">
    <location>
        <begin position="1"/>
        <end position="179"/>
    </location>
</feature>
<dbReference type="PANTHER" id="PTHR43895">
    <property type="entry name" value="CALCIUM/CALMODULIN-DEPENDENT PROTEIN KINASE KINASE-RELATED"/>
    <property type="match status" value="1"/>
</dbReference>
<dbReference type="AlphaFoldDB" id="A0AA86PTI6"/>
<dbReference type="PROSITE" id="PS00108">
    <property type="entry name" value="PROTEIN_KINASE_ST"/>
    <property type="match status" value="1"/>
</dbReference>
<dbReference type="GO" id="GO:0007165">
    <property type="term" value="P:signal transduction"/>
    <property type="evidence" value="ECO:0007669"/>
    <property type="project" value="TreeGrafter"/>
</dbReference>
<keyword evidence="9" id="KW-1185">Reference proteome</keyword>
<evidence type="ECO:0000256" key="5">
    <source>
        <dbReference type="ARBA" id="ARBA00022840"/>
    </source>
</evidence>
<dbReference type="InterPro" id="IPR011009">
    <property type="entry name" value="Kinase-like_dom_sf"/>
</dbReference>
<dbReference type="InterPro" id="IPR000719">
    <property type="entry name" value="Prot_kinase_dom"/>
</dbReference>
<dbReference type="GO" id="GO:0004674">
    <property type="term" value="F:protein serine/threonine kinase activity"/>
    <property type="evidence" value="ECO:0007669"/>
    <property type="project" value="UniProtKB-KW"/>
</dbReference>
<dbReference type="PROSITE" id="PS50011">
    <property type="entry name" value="PROTEIN_KINASE_DOM"/>
    <property type="match status" value="1"/>
</dbReference>
<evidence type="ECO:0000313" key="9">
    <source>
        <dbReference type="Proteomes" id="UP001642409"/>
    </source>
</evidence>
<evidence type="ECO:0000259" key="6">
    <source>
        <dbReference type="PROSITE" id="PS50011"/>
    </source>
</evidence>
<keyword evidence="5" id="KW-0067">ATP-binding</keyword>
<keyword evidence="3" id="KW-0547">Nucleotide-binding</keyword>
<name>A0AA86PTI6_9EUKA</name>
<dbReference type="PANTHER" id="PTHR43895:SF150">
    <property type="entry name" value="SERINE_THREONINE-PROTEIN KINASE STK11"/>
    <property type="match status" value="1"/>
</dbReference>
<dbReference type="SUPFAM" id="SSF56112">
    <property type="entry name" value="Protein kinase-like (PK-like)"/>
    <property type="match status" value="1"/>
</dbReference>
<dbReference type="GO" id="GO:0005524">
    <property type="term" value="F:ATP binding"/>
    <property type="evidence" value="ECO:0007669"/>
    <property type="project" value="UniProtKB-KW"/>
</dbReference>
<evidence type="ECO:0000256" key="3">
    <source>
        <dbReference type="ARBA" id="ARBA00022741"/>
    </source>
</evidence>